<dbReference type="Gene3D" id="4.10.400.10">
    <property type="entry name" value="Low-density Lipoprotein Receptor"/>
    <property type="match status" value="1"/>
</dbReference>
<dbReference type="AlphaFoldDB" id="A0A8D8FP03"/>
<dbReference type="GO" id="GO:0016020">
    <property type="term" value="C:membrane"/>
    <property type="evidence" value="ECO:0007669"/>
    <property type="project" value="UniProtKB-SubCell"/>
</dbReference>
<dbReference type="PROSITE" id="PS50948">
    <property type="entry name" value="PAN"/>
    <property type="match status" value="1"/>
</dbReference>
<evidence type="ECO:0000256" key="5">
    <source>
        <dbReference type="ARBA" id="ARBA00023136"/>
    </source>
</evidence>
<dbReference type="SMART" id="SM00192">
    <property type="entry name" value="LDLa"/>
    <property type="match status" value="1"/>
</dbReference>
<keyword evidence="7" id="KW-0325">Glycoprotein</keyword>
<dbReference type="EMBL" id="HBUE01087046">
    <property type="protein sequence ID" value="CAG6479847.1"/>
    <property type="molecule type" value="Transcribed_RNA"/>
</dbReference>
<keyword evidence="2 10" id="KW-0812">Transmembrane</keyword>
<dbReference type="InterPro" id="IPR002172">
    <property type="entry name" value="LDrepeatLR_classA_rpt"/>
</dbReference>
<evidence type="ECO:0000256" key="6">
    <source>
        <dbReference type="ARBA" id="ARBA00023157"/>
    </source>
</evidence>
<feature type="compositionally biased region" description="Basic and acidic residues" evidence="9">
    <location>
        <begin position="579"/>
        <end position="593"/>
    </location>
</feature>
<feature type="compositionally biased region" description="Low complexity" evidence="9">
    <location>
        <begin position="461"/>
        <end position="491"/>
    </location>
</feature>
<dbReference type="PROSITE" id="PS50986">
    <property type="entry name" value="MANSC"/>
    <property type="match status" value="1"/>
</dbReference>
<dbReference type="InterPro" id="IPR023415">
    <property type="entry name" value="LDLR_class-A_CS"/>
</dbReference>
<evidence type="ECO:0000313" key="13">
    <source>
        <dbReference type="EMBL" id="CAG6479847.1"/>
    </source>
</evidence>
<dbReference type="InterPro" id="IPR003609">
    <property type="entry name" value="Pan_app"/>
</dbReference>
<feature type="transmembrane region" description="Helical" evidence="10">
    <location>
        <begin position="624"/>
        <end position="644"/>
    </location>
</feature>
<evidence type="ECO:0000256" key="4">
    <source>
        <dbReference type="ARBA" id="ARBA00022989"/>
    </source>
</evidence>
<keyword evidence="13" id="KW-0675">Receptor</keyword>
<evidence type="ECO:0000256" key="10">
    <source>
        <dbReference type="SAM" id="Phobius"/>
    </source>
</evidence>
<reference evidence="13" key="1">
    <citation type="submission" date="2021-05" db="EMBL/GenBank/DDBJ databases">
        <authorList>
            <person name="Alioto T."/>
            <person name="Alioto T."/>
            <person name="Gomez Garrido J."/>
        </authorList>
    </citation>
    <scope>NUCLEOTIDE SEQUENCE</scope>
</reference>
<feature type="domain" description="MANSC" evidence="12">
    <location>
        <begin position="92"/>
        <end position="169"/>
    </location>
</feature>
<dbReference type="Pfam" id="PF07502">
    <property type="entry name" value="MANEC"/>
    <property type="match status" value="1"/>
</dbReference>
<keyword evidence="13" id="KW-0449">Lipoprotein</keyword>
<evidence type="ECO:0000256" key="8">
    <source>
        <dbReference type="PROSITE-ProRule" id="PRU00124"/>
    </source>
</evidence>
<feature type="compositionally biased region" description="Polar residues" evidence="9">
    <location>
        <begin position="419"/>
        <end position="450"/>
    </location>
</feature>
<keyword evidence="3" id="KW-0732">Signal</keyword>
<feature type="region of interest" description="Disordered" evidence="9">
    <location>
        <begin position="403"/>
        <end position="593"/>
    </location>
</feature>
<feature type="domain" description="Apple" evidence="11">
    <location>
        <begin position="86"/>
        <end position="171"/>
    </location>
</feature>
<dbReference type="PROSITE" id="PS01209">
    <property type="entry name" value="LDLRA_1"/>
    <property type="match status" value="1"/>
</dbReference>
<sequence length="675" mass="75315">MTKFITQYIEKRRKKINRIHTHKIFNKIAPKMNAVSWTFGKSCLIALAVVVALLGTSTEVAGQGLDSFPAQQQPHSLAKRMDLEMCLVRFDVHLNTIIRTEESRAMGATFLDDADVNSREQCLRLCCETENCDVFVFEEKNQGTCFLFNCGPPSNFYCKFTHHSNYTSAVLKIPTVVEPPPPQPVQPLVSQIHSLAHPQSQAAQAPTPVIVPKLSQHEMELVNLKAPKPPTRTSDQTTTTLIPPLGVQLGQMPATTTSSTPRPSTPAQCGHYEFPCHSGECIAVYNACDGIPQCADGSDEGPECRRPAAQPVPQVKPIQPIPVQQPQRPVLPPMTMEQMNPVQMPKPVFQQDLQQQELRGLQQIHNREDPMTAPKPWPRPLGEMPPSYIDTQDSRIFNHKGGLQLQSNISPPQYPDSIPDTSYIPNIPRTNQYMSLPGNYQSGPPQQQQWDPRMSPPQRPMWPQQPQMPQSIPQPIPQTNQQPQPQQPLQPVATPVVTSNDQPKTPIDTPKESDPHKAPKSSEEYETYDDQYQDGKATSGEDQEGAEKPEATQKKKQHKHRKHGDHEHEHKKKNKAKTAKKDKAHGEEHGAAAPPVHEHLKMLRNDLEIEFADHDGQAERPGGAVLSLTLGAILTAALAIMIGCRMKVARRRIRRQGGKSSYAHDADFLVNGMYL</sequence>
<keyword evidence="5 10" id="KW-0472">Membrane</keyword>
<evidence type="ECO:0000259" key="12">
    <source>
        <dbReference type="PROSITE" id="PS50986"/>
    </source>
</evidence>
<evidence type="ECO:0000256" key="2">
    <source>
        <dbReference type="ARBA" id="ARBA00022692"/>
    </source>
</evidence>
<comment type="caution">
    <text evidence="8">Lacks conserved residue(s) required for the propagation of feature annotation.</text>
</comment>
<dbReference type="CDD" id="cd00112">
    <property type="entry name" value="LDLa"/>
    <property type="match status" value="1"/>
</dbReference>
<protein>
    <submittedName>
        <fullName evidence="13">Low-density lipoprotein receptor-related protein 11</fullName>
    </submittedName>
</protein>
<dbReference type="PANTHER" id="PTHR46876:SF1">
    <property type="entry name" value="LOW-DENSITY LIPOPROTEIN RECEPTOR-RELATED PROTEIN 11"/>
    <property type="match status" value="1"/>
</dbReference>
<keyword evidence="6 8" id="KW-1015">Disulfide bond</keyword>
<dbReference type="SUPFAM" id="SSF57424">
    <property type="entry name" value="LDL receptor-like module"/>
    <property type="match status" value="1"/>
</dbReference>
<dbReference type="InterPro" id="IPR036055">
    <property type="entry name" value="LDL_receptor-like_sf"/>
</dbReference>
<dbReference type="InterPro" id="IPR013980">
    <property type="entry name" value="MANSC_dom"/>
</dbReference>
<dbReference type="PROSITE" id="PS50068">
    <property type="entry name" value="LDLRA_2"/>
    <property type="match status" value="1"/>
</dbReference>
<evidence type="ECO:0000256" key="7">
    <source>
        <dbReference type="ARBA" id="ARBA00023180"/>
    </source>
</evidence>
<feature type="disulfide bond" evidence="8">
    <location>
        <begin position="276"/>
        <end position="294"/>
    </location>
</feature>
<feature type="compositionally biased region" description="Basic residues" evidence="9">
    <location>
        <begin position="554"/>
        <end position="578"/>
    </location>
</feature>
<evidence type="ECO:0000259" key="11">
    <source>
        <dbReference type="PROSITE" id="PS50948"/>
    </source>
</evidence>
<evidence type="ECO:0000256" key="3">
    <source>
        <dbReference type="ARBA" id="ARBA00022729"/>
    </source>
</evidence>
<keyword evidence="4 10" id="KW-1133">Transmembrane helix</keyword>
<dbReference type="Pfam" id="PF00057">
    <property type="entry name" value="Ldl_recept_a"/>
    <property type="match status" value="1"/>
</dbReference>
<comment type="subcellular location">
    <subcellularLocation>
        <location evidence="1">Membrane</location>
        <topology evidence="1">Single-pass type I membrane protein</topology>
    </subcellularLocation>
</comment>
<evidence type="ECO:0000256" key="1">
    <source>
        <dbReference type="ARBA" id="ARBA00004479"/>
    </source>
</evidence>
<dbReference type="PANTHER" id="PTHR46876">
    <property type="entry name" value="LOW-DENSITY LIPOPROTEIN RECEPTOR-RELATED PROTEIN 11"/>
    <property type="match status" value="1"/>
</dbReference>
<name>A0A8D8FP03_CULPI</name>
<dbReference type="InterPro" id="IPR011106">
    <property type="entry name" value="MANSC_N"/>
</dbReference>
<accession>A0A8D8FP03</accession>
<organism evidence="13">
    <name type="scientific">Culex pipiens</name>
    <name type="common">House mosquito</name>
    <dbReference type="NCBI Taxonomy" id="7175"/>
    <lineage>
        <taxon>Eukaryota</taxon>
        <taxon>Metazoa</taxon>
        <taxon>Ecdysozoa</taxon>
        <taxon>Arthropoda</taxon>
        <taxon>Hexapoda</taxon>
        <taxon>Insecta</taxon>
        <taxon>Pterygota</taxon>
        <taxon>Neoptera</taxon>
        <taxon>Endopterygota</taxon>
        <taxon>Diptera</taxon>
        <taxon>Nematocera</taxon>
        <taxon>Culicoidea</taxon>
        <taxon>Culicidae</taxon>
        <taxon>Culicinae</taxon>
        <taxon>Culicini</taxon>
        <taxon>Culex</taxon>
        <taxon>Culex</taxon>
    </lineage>
</organism>
<feature type="disulfide bond" evidence="8">
    <location>
        <begin position="269"/>
        <end position="281"/>
    </location>
</feature>
<proteinExistence type="predicted"/>
<dbReference type="SMART" id="SM00765">
    <property type="entry name" value="MANEC"/>
    <property type="match status" value="1"/>
</dbReference>
<feature type="compositionally biased region" description="Basic and acidic residues" evidence="9">
    <location>
        <begin position="509"/>
        <end position="523"/>
    </location>
</feature>
<evidence type="ECO:0000256" key="9">
    <source>
        <dbReference type="SAM" id="MobiDB-lite"/>
    </source>
</evidence>